<keyword evidence="2" id="KW-1133">Transmembrane helix</keyword>
<dbReference type="PROSITE" id="PS00409">
    <property type="entry name" value="PROKAR_NTER_METHYL"/>
    <property type="match status" value="1"/>
</dbReference>
<evidence type="ECO:0008006" key="5">
    <source>
        <dbReference type="Google" id="ProtNLM"/>
    </source>
</evidence>
<dbReference type="AlphaFoldDB" id="A0A1E3X461"/>
<keyword evidence="2" id="KW-0812">Transmembrane</keyword>
<keyword evidence="2" id="KW-0472">Membrane</keyword>
<dbReference type="Proteomes" id="UP000094056">
    <property type="component" value="Unassembled WGS sequence"/>
</dbReference>
<feature type="transmembrane region" description="Helical" evidence="2">
    <location>
        <begin position="20"/>
        <end position="45"/>
    </location>
</feature>
<evidence type="ECO:0000313" key="3">
    <source>
        <dbReference type="EMBL" id="ODS30398.1"/>
    </source>
</evidence>
<protein>
    <recommendedName>
        <fullName evidence="5">Prepilin-type N-terminal cleavage/methylation domain-containing protein</fullName>
    </recommendedName>
</protein>
<name>A0A1E3X461_9BACT</name>
<dbReference type="NCBIfam" id="TIGR02532">
    <property type="entry name" value="IV_pilin_GFxxxE"/>
    <property type="match status" value="1"/>
</dbReference>
<feature type="region of interest" description="Disordered" evidence="1">
    <location>
        <begin position="174"/>
        <end position="208"/>
    </location>
</feature>
<sequence length="208" mass="22576">MTRTPINKNHRCESPQGGEAGFTLVELIISIVLVSIAGLFIFQIVSQSISVYAKMSSRKERADNAVLSLERMSREIRDAKNIVSAGSNKLTFEKKEAAEGKDSHKKVKFILNTSTNKLMRQSASSDGSLPADNTSGNVLAMNVESFTATKDGKNRVVVKLEFIDGSQWRTTVYPRNYNIDDDGDDGGGGGSGDDDDTGDDDDDDDDDA</sequence>
<organism evidence="3 4">
    <name type="scientific">Candidatus Scalindua rubra</name>
    <dbReference type="NCBI Taxonomy" id="1872076"/>
    <lineage>
        <taxon>Bacteria</taxon>
        <taxon>Pseudomonadati</taxon>
        <taxon>Planctomycetota</taxon>
        <taxon>Candidatus Brocadiia</taxon>
        <taxon>Candidatus Brocadiales</taxon>
        <taxon>Candidatus Scalinduaceae</taxon>
        <taxon>Candidatus Scalindua</taxon>
    </lineage>
</organism>
<dbReference type="EMBL" id="MAYW01000232">
    <property type="protein sequence ID" value="ODS30398.1"/>
    <property type="molecule type" value="Genomic_DNA"/>
</dbReference>
<evidence type="ECO:0000313" key="4">
    <source>
        <dbReference type="Proteomes" id="UP000094056"/>
    </source>
</evidence>
<accession>A0A1E3X461</accession>
<gene>
    <name evidence="3" type="ORF">SCARUB_04496</name>
</gene>
<evidence type="ECO:0000256" key="2">
    <source>
        <dbReference type="SAM" id="Phobius"/>
    </source>
</evidence>
<comment type="caution">
    <text evidence="3">The sequence shown here is derived from an EMBL/GenBank/DDBJ whole genome shotgun (WGS) entry which is preliminary data.</text>
</comment>
<proteinExistence type="predicted"/>
<dbReference type="InterPro" id="IPR012902">
    <property type="entry name" value="N_methyl_site"/>
</dbReference>
<evidence type="ECO:0000256" key="1">
    <source>
        <dbReference type="SAM" id="MobiDB-lite"/>
    </source>
</evidence>
<dbReference type="Pfam" id="PF07963">
    <property type="entry name" value="N_methyl"/>
    <property type="match status" value="1"/>
</dbReference>
<reference evidence="3 4" key="1">
    <citation type="submission" date="2016-07" db="EMBL/GenBank/DDBJ databases">
        <title>Draft genome of Scalindua rubra, obtained from a brine-seawater interface in the Red Sea, sheds light on salt adaptation in anammox bacteria.</title>
        <authorList>
            <person name="Speth D.R."/>
            <person name="Lagkouvardos I."/>
            <person name="Wang Y."/>
            <person name="Qian P.-Y."/>
            <person name="Dutilh B.E."/>
            <person name="Jetten M.S."/>
        </authorList>
    </citation>
    <scope>NUCLEOTIDE SEQUENCE [LARGE SCALE GENOMIC DNA]</scope>
    <source>
        <strain evidence="3">BSI-1</strain>
    </source>
</reference>
<feature type="compositionally biased region" description="Acidic residues" evidence="1">
    <location>
        <begin position="192"/>
        <end position="208"/>
    </location>
</feature>